<comment type="cofactor">
    <cofactor evidence="1">
        <name>pyridoxal 5'-phosphate</name>
        <dbReference type="ChEBI" id="CHEBI:597326"/>
    </cofactor>
</comment>
<evidence type="ECO:0000256" key="1">
    <source>
        <dbReference type="ARBA" id="ARBA00001933"/>
    </source>
</evidence>
<feature type="domain" description="Aminotransferase class I/classII large" evidence="3">
    <location>
        <begin position="17"/>
        <end position="337"/>
    </location>
</feature>
<dbReference type="GO" id="GO:0008483">
    <property type="term" value="F:transaminase activity"/>
    <property type="evidence" value="ECO:0007669"/>
    <property type="project" value="UniProtKB-KW"/>
</dbReference>
<keyword evidence="4" id="KW-0032">Aminotransferase</keyword>
<comment type="caution">
    <text evidence="4">The sequence shown here is derived from an EMBL/GenBank/DDBJ whole genome shotgun (WGS) entry which is preliminary data.</text>
</comment>
<protein>
    <submittedName>
        <fullName evidence="4">Histidinol-phosphate aminotransferase family protein</fullName>
    </submittedName>
</protein>
<organism evidence="4 5">
    <name type="scientific">Soehngenia longivitae</name>
    <dbReference type="NCBI Taxonomy" id="2562294"/>
    <lineage>
        <taxon>Bacteria</taxon>
        <taxon>Bacillati</taxon>
        <taxon>Bacillota</taxon>
        <taxon>Tissierellia</taxon>
        <taxon>Tissierellales</taxon>
        <taxon>Tissierellaceae</taxon>
        <taxon>Soehngenia</taxon>
    </lineage>
</organism>
<keyword evidence="5" id="KW-1185">Reference proteome</keyword>
<dbReference type="Gene3D" id="3.90.1150.10">
    <property type="entry name" value="Aspartate Aminotransferase, domain 1"/>
    <property type="match status" value="1"/>
</dbReference>
<dbReference type="Proteomes" id="UP000298381">
    <property type="component" value="Unassembled WGS sequence"/>
</dbReference>
<dbReference type="OrthoDB" id="9813612at2"/>
<sequence>MEHGADIETYQQYSRKKLIDFSSNINPLGIPPRLEIKIKDDIGNLVRYPDIKYRKLKKDVSMYLNCAEENVIVGNGAVEIIDIFTMIAKRVIVFMPSFSEYEKRARIHNKEVISLDLDENFKIDIEKIKSVIQPDDLLILGNPNNPTGLRIDKNTLISIYDIVRENEAILLLDEAFFEFCPTDYDSIKIFKKNDYLNICILRAATKFFALPGLRLGYGCSSKELVNRVYEIIMPWSVNGIAESIAKHLFTDKEYILNSKAYVKNERDYLLSELRKLSNIVAYDTDANFILVKLLHKDEDFALHFFLNRGILIRTCSSFSNIGRNHIRIAIKNHHENSVVVDVFKELNKL</sequence>
<dbReference type="PANTHER" id="PTHR42885:SF1">
    <property type="entry name" value="THREONINE-PHOSPHATE DECARBOXYLASE"/>
    <property type="match status" value="1"/>
</dbReference>
<gene>
    <name evidence="4" type="ORF">E4100_00785</name>
</gene>
<keyword evidence="4" id="KW-0808">Transferase</keyword>
<dbReference type="InterPro" id="IPR015422">
    <property type="entry name" value="PyrdxlP-dep_Trfase_small"/>
</dbReference>
<dbReference type="GO" id="GO:0030170">
    <property type="term" value="F:pyridoxal phosphate binding"/>
    <property type="evidence" value="ECO:0007669"/>
    <property type="project" value="InterPro"/>
</dbReference>
<evidence type="ECO:0000259" key="3">
    <source>
        <dbReference type="Pfam" id="PF00155"/>
    </source>
</evidence>
<dbReference type="InterPro" id="IPR015421">
    <property type="entry name" value="PyrdxlP-dep_Trfase_major"/>
</dbReference>
<name>A0A4Z0D9W8_9FIRM</name>
<evidence type="ECO:0000313" key="4">
    <source>
        <dbReference type="EMBL" id="TFZ41701.1"/>
    </source>
</evidence>
<reference evidence="4 5" key="1">
    <citation type="submission" date="2019-03" db="EMBL/GenBank/DDBJ databases">
        <title>Draft genome sequence data and analysis of a Fermenting Bacterium, Soehngenia longevitae strain 1933PT, isolated from petroleum reservoir in Azerbaijan.</title>
        <authorList>
            <person name="Grouzdev D.S."/>
            <person name="Bidzhieva S.K."/>
            <person name="Sokolova D.S."/>
            <person name="Tourova T.P."/>
            <person name="Poltaraus A.B."/>
            <person name="Nazina T.N."/>
        </authorList>
    </citation>
    <scope>NUCLEOTIDE SEQUENCE [LARGE SCALE GENOMIC DNA]</scope>
    <source>
        <strain evidence="4 5">1933P</strain>
    </source>
</reference>
<evidence type="ECO:0000313" key="5">
    <source>
        <dbReference type="Proteomes" id="UP000298381"/>
    </source>
</evidence>
<proteinExistence type="predicted"/>
<accession>A0A4Z0D9W8</accession>
<dbReference type="SUPFAM" id="SSF53383">
    <property type="entry name" value="PLP-dependent transferases"/>
    <property type="match status" value="1"/>
</dbReference>
<keyword evidence="2" id="KW-0663">Pyridoxal phosphate</keyword>
<dbReference type="RefSeq" id="WP_135269884.1">
    <property type="nucleotide sequence ID" value="NZ_SRIB01000001.1"/>
</dbReference>
<dbReference type="PANTHER" id="PTHR42885">
    <property type="entry name" value="HISTIDINOL-PHOSPHATE AMINOTRANSFERASE-RELATED"/>
    <property type="match status" value="1"/>
</dbReference>
<dbReference type="CDD" id="cd00609">
    <property type="entry name" value="AAT_like"/>
    <property type="match status" value="1"/>
</dbReference>
<dbReference type="InterPro" id="IPR004839">
    <property type="entry name" value="Aminotransferase_I/II_large"/>
</dbReference>
<dbReference type="EMBL" id="SRIB01000001">
    <property type="protein sequence ID" value="TFZ41701.1"/>
    <property type="molecule type" value="Genomic_DNA"/>
</dbReference>
<dbReference type="Gene3D" id="3.40.640.10">
    <property type="entry name" value="Type I PLP-dependent aspartate aminotransferase-like (Major domain)"/>
    <property type="match status" value="1"/>
</dbReference>
<dbReference type="InterPro" id="IPR015424">
    <property type="entry name" value="PyrdxlP-dep_Trfase"/>
</dbReference>
<evidence type="ECO:0000256" key="2">
    <source>
        <dbReference type="ARBA" id="ARBA00022898"/>
    </source>
</evidence>
<dbReference type="Pfam" id="PF00155">
    <property type="entry name" value="Aminotran_1_2"/>
    <property type="match status" value="1"/>
</dbReference>
<dbReference type="AlphaFoldDB" id="A0A4Z0D9W8"/>